<evidence type="ECO:0000256" key="4">
    <source>
        <dbReference type="ARBA" id="ARBA00022519"/>
    </source>
</evidence>
<keyword evidence="8 10" id="KW-0472">Membrane</keyword>
<feature type="transmembrane region" description="Helical" evidence="10">
    <location>
        <begin position="133"/>
        <end position="158"/>
    </location>
</feature>
<dbReference type="AlphaFoldDB" id="A0A1Y4Q3F5"/>
<sequence length="291" mass="30329">MDFIEQIINGLSTGSMYALVAVGYTMVYGIAKMINFAHGEIIMVGAYITYACMSVFGLPMILAVILSIIGCALLGIVTERVAYRPLRGSGSLAVLITAIGVSYLLQNLFLIIFGSASLTFPKIIPSGTIHLGAISMSYVTIATLVITAISTALLLFFINKTKLGKAMRAVSEDGKAAQLMGINVDTTIALTFAIGSALAAIAGVIYGTKFSLINPYIGAMLGIKAFIAAVLGGIGSIQGAMIGGLIIGIAESFTITYISSAFSDAVVFGILIFILLIKPAGLFGSNVREKV</sequence>
<evidence type="ECO:0000313" key="11">
    <source>
        <dbReference type="EMBL" id="HJF40989.1"/>
    </source>
</evidence>
<reference evidence="13" key="1">
    <citation type="submission" date="2017-04" db="EMBL/GenBank/DDBJ databases">
        <title>Function of individual gut microbiota members based on whole genome sequencing of pure cultures obtained from chicken caecum.</title>
        <authorList>
            <person name="Medvecky M."/>
            <person name="Cejkova D."/>
            <person name="Polansky O."/>
            <person name="Karasova D."/>
            <person name="Kubasova T."/>
            <person name="Cizek A."/>
            <person name="Rychlik I."/>
        </authorList>
    </citation>
    <scope>NUCLEOTIDE SEQUENCE [LARGE SCALE GENOMIC DNA]</scope>
    <source>
        <strain evidence="13">An149</strain>
    </source>
</reference>
<evidence type="ECO:0000256" key="1">
    <source>
        <dbReference type="ARBA" id="ARBA00004651"/>
    </source>
</evidence>
<evidence type="ECO:0000313" key="12">
    <source>
        <dbReference type="EMBL" id="OUQ03097.1"/>
    </source>
</evidence>
<gene>
    <name evidence="12" type="ORF">B5E91_13030</name>
    <name evidence="11" type="ORF">K8V91_08705</name>
</gene>
<feature type="transmembrane region" description="Helical" evidence="10">
    <location>
        <begin position="89"/>
        <end position="113"/>
    </location>
</feature>
<dbReference type="PANTHER" id="PTHR11795:SF371">
    <property type="entry name" value="HIGH-AFFINITY BRANCHED-CHAIN AMINO ACID TRANSPORT SYSTEM PERMEASE PROTEIN LIVH"/>
    <property type="match status" value="1"/>
</dbReference>
<dbReference type="GO" id="GO:1903806">
    <property type="term" value="P:L-isoleucine import across plasma membrane"/>
    <property type="evidence" value="ECO:0007669"/>
    <property type="project" value="TreeGrafter"/>
</dbReference>
<comment type="similarity">
    <text evidence="9">Belongs to the binding-protein-dependent transport system permease family. LivHM subfamily.</text>
</comment>
<dbReference type="PANTHER" id="PTHR11795">
    <property type="entry name" value="BRANCHED-CHAIN AMINO ACID TRANSPORT SYSTEM PERMEASE PROTEIN LIVH"/>
    <property type="match status" value="1"/>
</dbReference>
<dbReference type="EMBL" id="DYWV01000296">
    <property type="protein sequence ID" value="HJF40989.1"/>
    <property type="molecule type" value="Genomic_DNA"/>
</dbReference>
<evidence type="ECO:0000256" key="7">
    <source>
        <dbReference type="ARBA" id="ARBA00022989"/>
    </source>
</evidence>
<evidence type="ECO:0000313" key="13">
    <source>
        <dbReference type="Proteomes" id="UP000196258"/>
    </source>
</evidence>
<dbReference type="Pfam" id="PF02653">
    <property type="entry name" value="BPD_transp_2"/>
    <property type="match status" value="1"/>
</dbReference>
<dbReference type="EMBL" id="NFLB01000023">
    <property type="protein sequence ID" value="OUQ03097.1"/>
    <property type="molecule type" value="Genomic_DNA"/>
</dbReference>
<dbReference type="GO" id="GO:0015190">
    <property type="term" value="F:L-leucine transmembrane transporter activity"/>
    <property type="evidence" value="ECO:0007669"/>
    <property type="project" value="TreeGrafter"/>
</dbReference>
<evidence type="ECO:0000256" key="3">
    <source>
        <dbReference type="ARBA" id="ARBA00022475"/>
    </source>
</evidence>
<keyword evidence="4" id="KW-0997">Cell inner membrane</keyword>
<dbReference type="CDD" id="cd06582">
    <property type="entry name" value="TM_PBP1_LivH_like"/>
    <property type="match status" value="1"/>
</dbReference>
<keyword evidence="5 10" id="KW-0812">Transmembrane</keyword>
<protein>
    <submittedName>
        <fullName evidence="12">Branched-chain amino acid ABC transporter permease</fullName>
    </submittedName>
</protein>
<evidence type="ECO:0000256" key="9">
    <source>
        <dbReference type="ARBA" id="ARBA00037998"/>
    </source>
</evidence>
<comment type="caution">
    <text evidence="12">The sequence shown here is derived from an EMBL/GenBank/DDBJ whole genome shotgun (WGS) entry which is preliminary data.</text>
</comment>
<feature type="transmembrane region" description="Helical" evidence="10">
    <location>
        <begin position="188"/>
        <end position="207"/>
    </location>
</feature>
<evidence type="ECO:0000256" key="8">
    <source>
        <dbReference type="ARBA" id="ARBA00023136"/>
    </source>
</evidence>
<evidence type="ECO:0000256" key="5">
    <source>
        <dbReference type="ARBA" id="ARBA00022692"/>
    </source>
</evidence>
<feature type="transmembrane region" description="Helical" evidence="10">
    <location>
        <begin position="265"/>
        <end position="284"/>
    </location>
</feature>
<comment type="subcellular location">
    <subcellularLocation>
        <location evidence="1">Cell membrane</location>
        <topology evidence="1">Multi-pass membrane protein</topology>
    </subcellularLocation>
</comment>
<dbReference type="GO" id="GO:0005886">
    <property type="term" value="C:plasma membrane"/>
    <property type="evidence" value="ECO:0007669"/>
    <property type="project" value="UniProtKB-SubCell"/>
</dbReference>
<dbReference type="InterPro" id="IPR052157">
    <property type="entry name" value="BCAA_transport_permease"/>
</dbReference>
<dbReference type="GO" id="GO:0015188">
    <property type="term" value="F:L-isoleucine transmembrane transporter activity"/>
    <property type="evidence" value="ECO:0007669"/>
    <property type="project" value="TreeGrafter"/>
</dbReference>
<name>A0A1Y4Q3F5_9FIRM</name>
<dbReference type="Proteomes" id="UP000749320">
    <property type="component" value="Unassembled WGS sequence"/>
</dbReference>
<evidence type="ECO:0000256" key="10">
    <source>
        <dbReference type="SAM" id="Phobius"/>
    </source>
</evidence>
<dbReference type="GO" id="GO:0015192">
    <property type="term" value="F:L-phenylalanine transmembrane transporter activity"/>
    <property type="evidence" value="ECO:0007669"/>
    <property type="project" value="TreeGrafter"/>
</dbReference>
<feature type="transmembrane region" description="Helical" evidence="10">
    <location>
        <begin position="7"/>
        <end position="27"/>
    </location>
</feature>
<organism evidence="12 13">
    <name type="scientific">Thomasclavelia spiroformis</name>
    <dbReference type="NCBI Taxonomy" id="29348"/>
    <lineage>
        <taxon>Bacteria</taxon>
        <taxon>Bacillati</taxon>
        <taxon>Bacillota</taxon>
        <taxon>Erysipelotrichia</taxon>
        <taxon>Erysipelotrichales</taxon>
        <taxon>Coprobacillaceae</taxon>
        <taxon>Thomasclavelia</taxon>
    </lineage>
</organism>
<evidence type="ECO:0000256" key="2">
    <source>
        <dbReference type="ARBA" id="ARBA00022448"/>
    </source>
</evidence>
<dbReference type="GO" id="GO:0015808">
    <property type="term" value="P:L-alanine transport"/>
    <property type="evidence" value="ECO:0007669"/>
    <property type="project" value="TreeGrafter"/>
</dbReference>
<evidence type="ECO:0000256" key="6">
    <source>
        <dbReference type="ARBA" id="ARBA00022970"/>
    </source>
</evidence>
<keyword evidence="6" id="KW-0029">Amino-acid transport</keyword>
<keyword evidence="2" id="KW-0813">Transport</keyword>
<dbReference type="InterPro" id="IPR001851">
    <property type="entry name" value="ABC_transp_permease"/>
</dbReference>
<feature type="transmembrane region" description="Helical" evidence="10">
    <location>
        <begin position="47"/>
        <end position="77"/>
    </location>
</feature>
<keyword evidence="7 10" id="KW-1133">Transmembrane helix</keyword>
<dbReference type="GO" id="GO:0005304">
    <property type="term" value="F:L-valine transmembrane transporter activity"/>
    <property type="evidence" value="ECO:0007669"/>
    <property type="project" value="TreeGrafter"/>
</dbReference>
<dbReference type="Proteomes" id="UP000196258">
    <property type="component" value="Unassembled WGS sequence"/>
</dbReference>
<dbReference type="GO" id="GO:0042941">
    <property type="term" value="P:D-alanine transmembrane transport"/>
    <property type="evidence" value="ECO:0007669"/>
    <property type="project" value="TreeGrafter"/>
</dbReference>
<reference evidence="12" key="2">
    <citation type="journal article" date="2018" name="BMC Genomics">
        <title>Whole genome sequencing and function prediction of 133 gut anaerobes isolated from chicken caecum in pure cultures.</title>
        <authorList>
            <person name="Medvecky M."/>
            <person name="Cejkova D."/>
            <person name="Polansky O."/>
            <person name="Karasova D."/>
            <person name="Kubasova T."/>
            <person name="Cizek A."/>
            <person name="Rychlik I."/>
        </authorList>
    </citation>
    <scope>NUCLEOTIDE SEQUENCE</scope>
    <source>
        <strain evidence="12">An149</strain>
    </source>
</reference>
<accession>A0A1Y4Q3F5</accession>
<proteinExistence type="inferred from homology"/>
<reference evidence="11" key="4">
    <citation type="submission" date="2021-09" db="EMBL/GenBank/DDBJ databases">
        <authorList>
            <person name="Gilroy R."/>
        </authorList>
    </citation>
    <scope>NUCLEOTIDE SEQUENCE</scope>
    <source>
        <strain evidence="11">CHK193-16274</strain>
    </source>
</reference>
<dbReference type="RefSeq" id="WP_087258500.1">
    <property type="nucleotide sequence ID" value="NZ_CAJFOD010000113.1"/>
</dbReference>
<reference evidence="11" key="3">
    <citation type="journal article" date="2021" name="PeerJ">
        <title>Extensive microbial diversity within the chicken gut microbiome revealed by metagenomics and culture.</title>
        <authorList>
            <person name="Gilroy R."/>
            <person name="Ravi A."/>
            <person name="Getino M."/>
            <person name="Pursley I."/>
            <person name="Horton D.L."/>
            <person name="Alikhan N.F."/>
            <person name="Baker D."/>
            <person name="Gharbi K."/>
            <person name="Hall N."/>
            <person name="Watson M."/>
            <person name="Adriaenssens E.M."/>
            <person name="Foster-Nyarko E."/>
            <person name="Jarju S."/>
            <person name="Secka A."/>
            <person name="Antonio M."/>
            <person name="Oren A."/>
            <person name="Chaudhuri R.R."/>
            <person name="La Ragione R."/>
            <person name="Hildebrand F."/>
            <person name="Pallen M.J."/>
        </authorList>
    </citation>
    <scope>NUCLEOTIDE SEQUENCE</scope>
    <source>
        <strain evidence="11">CHK193-16274</strain>
    </source>
</reference>
<keyword evidence="3" id="KW-1003">Cell membrane</keyword>